<sequence length="308" mass="33511">MSLRKLGSEYGSAILERVLQTNVLDKWMSQCIHGFRRHTRSKSTNINCLRGKTALVTGSTSGIGLSVARPLAENGCNIVYTGFSDKQHIDNIKSELEKHEYVKAVYIDADLSNSDDIARLGDQINNKVPEGIDILVNNAGFQHVSLVEECSAKKWDSMLTVMLTAPFLLTQHFIPAMRCKGWGRIINMASAHGHVASPRKAGYVTCKHGIIGLTKVVALETAGSGVTCNAVCPGYVNTPLFQEQVTSLSTNRGITYKEAEVEFLSRYHETKQAVDVCDVASLVLYLCSNAASQITGSSLVIDGGWTAK</sequence>
<name>A0A8J1UZZ4_OWEFU</name>
<evidence type="ECO:0000256" key="3">
    <source>
        <dbReference type="ARBA" id="ARBA00023002"/>
    </source>
</evidence>
<dbReference type="InterPro" id="IPR020904">
    <property type="entry name" value="Sc_DH/Rdtase_CS"/>
</dbReference>
<dbReference type="EMBL" id="CAIIXF020000004">
    <property type="protein sequence ID" value="CAH1781755.1"/>
    <property type="molecule type" value="Genomic_DNA"/>
</dbReference>
<evidence type="ECO:0000313" key="6">
    <source>
        <dbReference type="Proteomes" id="UP000749559"/>
    </source>
</evidence>
<dbReference type="AlphaFoldDB" id="A0A8J1UZZ4"/>
<dbReference type="PRINTS" id="PR00080">
    <property type="entry name" value="SDRFAMILY"/>
</dbReference>
<comment type="caution">
    <text evidence="5">The sequence shown here is derived from an EMBL/GenBank/DDBJ whole genome shotgun (WGS) entry which is preliminary data.</text>
</comment>
<dbReference type="InterPro" id="IPR036291">
    <property type="entry name" value="NAD(P)-bd_dom_sf"/>
</dbReference>
<protein>
    <recommendedName>
        <fullName evidence="2">3-oxoacyl-[acyl-carrier-protein] reductase</fullName>
        <ecNumber evidence="2">1.1.1.100</ecNumber>
    </recommendedName>
</protein>
<dbReference type="PRINTS" id="PR00081">
    <property type="entry name" value="GDHRDH"/>
</dbReference>
<dbReference type="Pfam" id="PF13561">
    <property type="entry name" value="adh_short_C2"/>
    <property type="match status" value="1"/>
</dbReference>
<comment type="similarity">
    <text evidence="1">Belongs to the short-chain dehydrogenases/reductases (SDR) family.</text>
</comment>
<dbReference type="PANTHER" id="PTHR42879:SF2">
    <property type="entry name" value="3-OXOACYL-[ACYL-CARRIER-PROTEIN] REDUCTASE FABG"/>
    <property type="match status" value="1"/>
</dbReference>
<keyword evidence="6" id="KW-1185">Reference proteome</keyword>
<dbReference type="InterPro" id="IPR002347">
    <property type="entry name" value="SDR_fam"/>
</dbReference>
<organism evidence="5 6">
    <name type="scientific">Owenia fusiformis</name>
    <name type="common">Polychaete worm</name>
    <dbReference type="NCBI Taxonomy" id="6347"/>
    <lineage>
        <taxon>Eukaryota</taxon>
        <taxon>Metazoa</taxon>
        <taxon>Spiralia</taxon>
        <taxon>Lophotrochozoa</taxon>
        <taxon>Annelida</taxon>
        <taxon>Polychaeta</taxon>
        <taxon>Sedentaria</taxon>
        <taxon>Canalipalpata</taxon>
        <taxon>Sabellida</taxon>
        <taxon>Oweniida</taxon>
        <taxon>Oweniidae</taxon>
        <taxon>Owenia</taxon>
    </lineage>
</organism>
<dbReference type="Proteomes" id="UP000749559">
    <property type="component" value="Unassembled WGS sequence"/>
</dbReference>
<evidence type="ECO:0000256" key="4">
    <source>
        <dbReference type="ARBA" id="ARBA00048508"/>
    </source>
</evidence>
<dbReference type="NCBIfam" id="NF009093">
    <property type="entry name" value="PRK12429.1"/>
    <property type="match status" value="1"/>
</dbReference>
<gene>
    <name evidence="5" type="ORF">OFUS_LOCUS8289</name>
</gene>
<dbReference type="GO" id="GO:0032787">
    <property type="term" value="P:monocarboxylic acid metabolic process"/>
    <property type="evidence" value="ECO:0007669"/>
    <property type="project" value="UniProtKB-ARBA"/>
</dbReference>
<evidence type="ECO:0000313" key="5">
    <source>
        <dbReference type="EMBL" id="CAH1781755.1"/>
    </source>
</evidence>
<dbReference type="EC" id="1.1.1.100" evidence="2"/>
<dbReference type="OrthoDB" id="417891at2759"/>
<dbReference type="FunFam" id="3.40.50.720:FF:000084">
    <property type="entry name" value="Short-chain dehydrogenase reductase"/>
    <property type="match status" value="1"/>
</dbReference>
<accession>A0A8J1UZZ4</accession>
<dbReference type="GO" id="GO:0004316">
    <property type="term" value="F:3-oxoacyl-[acyl-carrier-protein] reductase (NADPH) activity"/>
    <property type="evidence" value="ECO:0007669"/>
    <property type="project" value="UniProtKB-EC"/>
</dbReference>
<evidence type="ECO:0000256" key="2">
    <source>
        <dbReference type="ARBA" id="ARBA00012948"/>
    </source>
</evidence>
<proteinExistence type="inferred from homology"/>
<dbReference type="SUPFAM" id="SSF51735">
    <property type="entry name" value="NAD(P)-binding Rossmann-fold domains"/>
    <property type="match status" value="1"/>
</dbReference>
<reference evidence="5" key="1">
    <citation type="submission" date="2022-03" db="EMBL/GenBank/DDBJ databases">
        <authorList>
            <person name="Martin C."/>
        </authorList>
    </citation>
    <scope>NUCLEOTIDE SEQUENCE</scope>
</reference>
<dbReference type="PANTHER" id="PTHR42879">
    <property type="entry name" value="3-OXOACYL-(ACYL-CARRIER-PROTEIN) REDUCTASE"/>
    <property type="match status" value="1"/>
</dbReference>
<evidence type="ECO:0000256" key="1">
    <source>
        <dbReference type="ARBA" id="ARBA00006484"/>
    </source>
</evidence>
<dbReference type="PROSITE" id="PS00061">
    <property type="entry name" value="ADH_SHORT"/>
    <property type="match status" value="1"/>
</dbReference>
<comment type="catalytic activity">
    <reaction evidence="4">
        <text>a (3R)-hydroxyacyl-[ACP] + NADP(+) = a 3-oxoacyl-[ACP] + NADPH + H(+)</text>
        <dbReference type="Rhea" id="RHEA:17397"/>
        <dbReference type="Rhea" id="RHEA-COMP:9916"/>
        <dbReference type="Rhea" id="RHEA-COMP:9945"/>
        <dbReference type="ChEBI" id="CHEBI:15378"/>
        <dbReference type="ChEBI" id="CHEBI:57783"/>
        <dbReference type="ChEBI" id="CHEBI:58349"/>
        <dbReference type="ChEBI" id="CHEBI:78776"/>
        <dbReference type="ChEBI" id="CHEBI:78827"/>
        <dbReference type="EC" id="1.1.1.100"/>
    </reaction>
</comment>
<dbReference type="Gene3D" id="3.40.50.720">
    <property type="entry name" value="NAD(P)-binding Rossmann-like Domain"/>
    <property type="match status" value="1"/>
</dbReference>
<dbReference type="InterPro" id="IPR050259">
    <property type="entry name" value="SDR"/>
</dbReference>
<keyword evidence="3" id="KW-0560">Oxidoreductase</keyword>